<dbReference type="NCBIfam" id="TIGR02285">
    <property type="entry name" value="TIGR02285 family protein"/>
    <property type="match status" value="1"/>
</dbReference>
<gene>
    <name evidence="1" type="ORF">SAMN02745724_03118</name>
</gene>
<dbReference type="InterPro" id="IPR011972">
    <property type="entry name" value="CHP02285"/>
</dbReference>
<evidence type="ECO:0000313" key="2">
    <source>
        <dbReference type="Proteomes" id="UP000198862"/>
    </source>
</evidence>
<accession>A0A1I1NUZ1</accession>
<dbReference type="AlphaFoldDB" id="A0A1I1NUZ1"/>
<keyword evidence="2" id="KW-1185">Reference proteome</keyword>
<dbReference type="SUPFAM" id="SSF53850">
    <property type="entry name" value="Periplasmic binding protein-like II"/>
    <property type="match status" value="1"/>
</dbReference>
<reference evidence="1 2" key="1">
    <citation type="submission" date="2016-10" db="EMBL/GenBank/DDBJ databases">
        <authorList>
            <person name="de Groot N.N."/>
        </authorList>
    </citation>
    <scope>NUCLEOTIDE SEQUENCE [LARGE SCALE GENOMIC DNA]</scope>
    <source>
        <strain evidence="1 2">DSM 6059</strain>
    </source>
</reference>
<dbReference type="Gene3D" id="3.40.190.10">
    <property type="entry name" value="Periplasmic binding protein-like II"/>
    <property type="match status" value="2"/>
</dbReference>
<dbReference type="STRING" id="1123010.SAMN02745724_03118"/>
<dbReference type="Proteomes" id="UP000198862">
    <property type="component" value="Unassembled WGS sequence"/>
</dbReference>
<organism evidence="1 2">
    <name type="scientific">Pseudoalteromonas denitrificans DSM 6059</name>
    <dbReference type="NCBI Taxonomy" id="1123010"/>
    <lineage>
        <taxon>Bacteria</taxon>
        <taxon>Pseudomonadati</taxon>
        <taxon>Pseudomonadota</taxon>
        <taxon>Gammaproteobacteria</taxon>
        <taxon>Alteromonadales</taxon>
        <taxon>Pseudoalteromonadaceae</taxon>
        <taxon>Pseudoalteromonas</taxon>
    </lineage>
</organism>
<evidence type="ECO:0000313" key="1">
    <source>
        <dbReference type="EMBL" id="SFC98553.1"/>
    </source>
</evidence>
<protein>
    <recommendedName>
        <fullName evidence="3">Solute-binding protein family 3/N-terminal domain-containing protein</fullName>
    </recommendedName>
</protein>
<evidence type="ECO:0008006" key="3">
    <source>
        <dbReference type="Google" id="ProtNLM"/>
    </source>
</evidence>
<sequence>MLKLIFLSFFLISYSLTVFGETIVWQMNHAPPATIVEGKYKGEGFLDLILKQLITALPQYEHQIIVSSMARSIFELQKQKNVCLPALFVTNKRKEFVYFSKASVAHPSHRIVFNRKINLSQKNELSLRGLLENKTYVLGLDNGRSFGNKIDGIITQKPYLDNVYFFSSESPNRLLHMVKKGRVDYTITYPFQVSYYNKYNDFNIDEFKIFKISGAKKYVTGQVACPKTVWGKKVIKDIDIVLKKLKPTKNYYQALSKWWETEAHSDDFIKYYNDVFLEN</sequence>
<dbReference type="EMBL" id="FOLO01000026">
    <property type="protein sequence ID" value="SFC98553.1"/>
    <property type="molecule type" value="Genomic_DNA"/>
</dbReference>
<dbReference type="RefSeq" id="WP_177208068.1">
    <property type="nucleotide sequence ID" value="NZ_FOLO01000026.1"/>
</dbReference>
<proteinExistence type="predicted"/>
<name>A0A1I1NUZ1_9GAMM</name>